<keyword evidence="3" id="KW-1185">Reference proteome</keyword>
<organism evidence="2 3">
    <name type="scientific">Rhizoclosmatium globosum</name>
    <dbReference type="NCBI Taxonomy" id="329046"/>
    <lineage>
        <taxon>Eukaryota</taxon>
        <taxon>Fungi</taxon>
        <taxon>Fungi incertae sedis</taxon>
        <taxon>Chytridiomycota</taxon>
        <taxon>Chytridiomycota incertae sedis</taxon>
        <taxon>Chytridiomycetes</taxon>
        <taxon>Chytridiales</taxon>
        <taxon>Chytriomycetaceae</taxon>
        <taxon>Rhizoclosmatium</taxon>
    </lineage>
</organism>
<reference evidence="2 3" key="1">
    <citation type="submission" date="2016-07" db="EMBL/GenBank/DDBJ databases">
        <title>Pervasive Adenine N6-methylation of Active Genes in Fungi.</title>
        <authorList>
            <consortium name="DOE Joint Genome Institute"/>
            <person name="Mondo S.J."/>
            <person name="Dannebaum R.O."/>
            <person name="Kuo R.C."/>
            <person name="Labutti K."/>
            <person name="Haridas S."/>
            <person name="Kuo A."/>
            <person name="Salamov A."/>
            <person name="Ahrendt S.R."/>
            <person name="Lipzen A."/>
            <person name="Sullivan W."/>
            <person name="Andreopoulos W.B."/>
            <person name="Clum A."/>
            <person name="Lindquist E."/>
            <person name="Daum C."/>
            <person name="Ramamoorthy G.K."/>
            <person name="Gryganskyi A."/>
            <person name="Culley D."/>
            <person name="Magnuson J.K."/>
            <person name="James T.Y."/>
            <person name="O'Malley M.A."/>
            <person name="Stajich J.E."/>
            <person name="Spatafora J.W."/>
            <person name="Visel A."/>
            <person name="Grigoriev I.V."/>
        </authorList>
    </citation>
    <scope>NUCLEOTIDE SEQUENCE [LARGE SCALE GENOMIC DNA]</scope>
    <source>
        <strain evidence="2 3">JEL800</strain>
    </source>
</reference>
<dbReference type="AlphaFoldDB" id="A0A1Y2CAM1"/>
<evidence type="ECO:0000256" key="1">
    <source>
        <dbReference type="SAM" id="Phobius"/>
    </source>
</evidence>
<sequence length="335" mass="37815">MEDLISNQIFGIINDAAASLQELTTLQATYFRQNKWNRNRKQTSNFYFYTYPTGTLFGYAYPDESPTRKVMMITQDPNNFLISFWQCDPMGSPLSPPLFSDIGYVQKSLRSGNIRTMNFVSVRLSKIASTIPYPTFSGFLDVTSGKLVASSDPSINLLTNDGYGILPLGSVNNTFVQDLANYYASSFQSATTIAQILDFVQNMDQSGKEKIYVNRNINGVNWLLELKVMPLLGQRFIFAVFINIDFVQADIKASGEKTGFMMLGIILAFLLLGGLFSWTIASQLGLVAKQIDLLKQLKFSEVLNKEEGVKGRSFIFELANLQQAFFEWRRRLQNV</sequence>
<protein>
    <submittedName>
        <fullName evidence="2">Uncharacterized protein</fullName>
    </submittedName>
</protein>
<proteinExistence type="predicted"/>
<keyword evidence="1" id="KW-1133">Transmembrane helix</keyword>
<dbReference type="EMBL" id="MCGO01000023">
    <property type="protein sequence ID" value="ORY44081.1"/>
    <property type="molecule type" value="Genomic_DNA"/>
</dbReference>
<dbReference type="Proteomes" id="UP000193642">
    <property type="component" value="Unassembled WGS sequence"/>
</dbReference>
<dbReference type="OrthoDB" id="2115686at2759"/>
<evidence type="ECO:0000313" key="2">
    <source>
        <dbReference type="EMBL" id="ORY44081.1"/>
    </source>
</evidence>
<keyword evidence="1" id="KW-0472">Membrane</keyword>
<feature type="transmembrane region" description="Helical" evidence="1">
    <location>
        <begin position="260"/>
        <end position="281"/>
    </location>
</feature>
<comment type="caution">
    <text evidence="2">The sequence shown here is derived from an EMBL/GenBank/DDBJ whole genome shotgun (WGS) entry which is preliminary data.</text>
</comment>
<evidence type="ECO:0000313" key="3">
    <source>
        <dbReference type="Proteomes" id="UP000193642"/>
    </source>
</evidence>
<gene>
    <name evidence="2" type="ORF">BCR33DRAFT_717180</name>
</gene>
<accession>A0A1Y2CAM1</accession>
<name>A0A1Y2CAM1_9FUNG</name>
<keyword evidence="1" id="KW-0812">Transmembrane</keyword>